<evidence type="ECO:0000259" key="4">
    <source>
        <dbReference type="Pfam" id="PF11887"/>
    </source>
</evidence>
<keyword evidence="2" id="KW-0812">Transmembrane</keyword>
<evidence type="ECO:0000313" key="5">
    <source>
        <dbReference type="EMBL" id="MBP2364800.1"/>
    </source>
</evidence>
<dbReference type="PANTHER" id="PTHR33371:SF17">
    <property type="entry name" value="MCE-FAMILY PROTEIN MCE1B"/>
    <property type="match status" value="1"/>
</dbReference>
<dbReference type="InterPro" id="IPR052336">
    <property type="entry name" value="MlaD_Phospholipid_Transporter"/>
</dbReference>
<sequence length="343" mass="36458">MSVRADAVKVIVFLVVGALMGGLLWLTLGRYTLGTTSTTYTADFTDVSGLRAGDLVRVAGVRVGQVDELSMTAENLVRVRIDVDADQPLLRTSTLLVRYENLVGDRFVELSDVPGVSAPQDANAVIGPDRTVPALDLDVLLNGFKPLFQGLRPEQVNALAENIVGTLQGRAGTVESLLGHTASLTGTLADRDEVIGRVVGNLNTVLGTVDARDREFSTTIDRLQRLVSGLAGERSTIGSAITEVDGLAGDLSGLLAEARPPLRGTIEQLGRTATVLDENQDSLDAVLAQIPVAYQSLTRVGSYGSFFNFYLCSIQVKVTGPDGRPIDSPTIGSNQNTPRCRLP</sequence>
<dbReference type="Pfam" id="PF11887">
    <property type="entry name" value="Mce4_CUP1"/>
    <property type="match status" value="1"/>
</dbReference>
<feature type="region of interest" description="Disordered" evidence="1">
    <location>
        <begin position="324"/>
        <end position="343"/>
    </location>
</feature>
<gene>
    <name evidence="5" type="ORF">JOF36_000496</name>
</gene>
<evidence type="ECO:0000313" key="6">
    <source>
        <dbReference type="Proteomes" id="UP001519295"/>
    </source>
</evidence>
<dbReference type="EMBL" id="JAGINU010000001">
    <property type="protein sequence ID" value="MBP2364800.1"/>
    <property type="molecule type" value="Genomic_DNA"/>
</dbReference>
<organism evidence="5 6">
    <name type="scientific">Pseudonocardia parietis</name>
    <dbReference type="NCBI Taxonomy" id="570936"/>
    <lineage>
        <taxon>Bacteria</taxon>
        <taxon>Bacillati</taxon>
        <taxon>Actinomycetota</taxon>
        <taxon>Actinomycetes</taxon>
        <taxon>Pseudonocardiales</taxon>
        <taxon>Pseudonocardiaceae</taxon>
        <taxon>Pseudonocardia</taxon>
    </lineage>
</organism>
<name>A0ABS4VLJ7_9PSEU</name>
<keyword evidence="6" id="KW-1185">Reference proteome</keyword>
<dbReference type="RefSeq" id="WP_210024813.1">
    <property type="nucleotide sequence ID" value="NZ_JAGINU010000001.1"/>
</dbReference>
<keyword evidence="2" id="KW-0472">Membrane</keyword>
<dbReference type="NCBIfam" id="TIGR00996">
    <property type="entry name" value="Mtu_fam_mce"/>
    <property type="match status" value="1"/>
</dbReference>
<evidence type="ECO:0000256" key="1">
    <source>
        <dbReference type="SAM" id="MobiDB-lite"/>
    </source>
</evidence>
<feature type="domain" description="Mammalian cell entry C-terminal" evidence="4">
    <location>
        <begin position="122"/>
        <end position="328"/>
    </location>
</feature>
<proteinExistence type="predicted"/>
<dbReference type="InterPro" id="IPR003399">
    <property type="entry name" value="Mce/MlaD"/>
</dbReference>
<evidence type="ECO:0000256" key="2">
    <source>
        <dbReference type="SAM" id="Phobius"/>
    </source>
</evidence>
<reference evidence="5 6" key="1">
    <citation type="submission" date="2021-03" db="EMBL/GenBank/DDBJ databases">
        <title>Sequencing the genomes of 1000 actinobacteria strains.</title>
        <authorList>
            <person name="Klenk H.-P."/>
        </authorList>
    </citation>
    <scope>NUCLEOTIDE SEQUENCE [LARGE SCALE GENOMIC DNA]</scope>
    <source>
        <strain evidence="5 6">DSM 45256</strain>
    </source>
</reference>
<comment type="caution">
    <text evidence="5">The sequence shown here is derived from an EMBL/GenBank/DDBJ whole genome shotgun (WGS) entry which is preliminary data.</text>
</comment>
<feature type="compositionally biased region" description="Polar residues" evidence="1">
    <location>
        <begin position="330"/>
        <end position="343"/>
    </location>
</feature>
<dbReference type="Pfam" id="PF02470">
    <property type="entry name" value="MlaD"/>
    <property type="match status" value="1"/>
</dbReference>
<dbReference type="Proteomes" id="UP001519295">
    <property type="component" value="Unassembled WGS sequence"/>
</dbReference>
<dbReference type="PANTHER" id="PTHR33371">
    <property type="entry name" value="INTERMEMBRANE PHOSPHOLIPID TRANSPORT SYSTEM BINDING PROTEIN MLAD-RELATED"/>
    <property type="match status" value="1"/>
</dbReference>
<accession>A0ABS4VLJ7</accession>
<evidence type="ECO:0000259" key="3">
    <source>
        <dbReference type="Pfam" id="PF02470"/>
    </source>
</evidence>
<dbReference type="InterPro" id="IPR005693">
    <property type="entry name" value="Mce"/>
</dbReference>
<feature type="domain" description="Mce/MlaD" evidence="3">
    <location>
        <begin position="38"/>
        <end position="111"/>
    </location>
</feature>
<keyword evidence="2" id="KW-1133">Transmembrane helix</keyword>
<feature type="transmembrane region" description="Helical" evidence="2">
    <location>
        <begin position="7"/>
        <end position="28"/>
    </location>
</feature>
<protein>
    <submittedName>
        <fullName evidence="5">Phospholipid/cholesterol/gamma-HCH transport system substrate-binding protein</fullName>
    </submittedName>
</protein>
<dbReference type="InterPro" id="IPR024516">
    <property type="entry name" value="Mce_C"/>
</dbReference>